<dbReference type="PANTHER" id="PTHR30531:SF12">
    <property type="entry name" value="FLAGELLAR BIOSYNTHETIC PROTEIN FLHB"/>
    <property type="match status" value="1"/>
</dbReference>
<dbReference type="Proteomes" id="UP000184423">
    <property type="component" value="Unassembled WGS sequence"/>
</dbReference>
<protein>
    <submittedName>
        <fullName evidence="1">Flagellar biosynthesis protein</fullName>
    </submittedName>
</protein>
<proteinExistence type="predicted"/>
<evidence type="ECO:0000313" key="2">
    <source>
        <dbReference type="Proteomes" id="UP000184423"/>
    </source>
</evidence>
<keyword evidence="1" id="KW-0966">Cell projection</keyword>
<keyword evidence="1" id="KW-0282">Flagellum</keyword>
<dbReference type="InterPro" id="IPR029025">
    <property type="entry name" value="T3SS_substrate_exporter_C"/>
</dbReference>
<dbReference type="RefSeq" id="WP_073248030.1">
    <property type="nucleotide sequence ID" value="NZ_FQVG01000010.1"/>
</dbReference>
<dbReference type="AlphaFoldDB" id="A0A1M4V6H0"/>
<dbReference type="InterPro" id="IPR006135">
    <property type="entry name" value="T3SS_substrate_exporter"/>
</dbReference>
<dbReference type="EMBL" id="FQVG01000010">
    <property type="protein sequence ID" value="SHE64473.1"/>
    <property type="molecule type" value="Genomic_DNA"/>
</dbReference>
<dbReference type="GO" id="GO:0009306">
    <property type="term" value="P:protein secretion"/>
    <property type="evidence" value="ECO:0007669"/>
    <property type="project" value="InterPro"/>
</dbReference>
<dbReference type="GO" id="GO:0005886">
    <property type="term" value="C:plasma membrane"/>
    <property type="evidence" value="ECO:0007669"/>
    <property type="project" value="TreeGrafter"/>
</dbReference>
<evidence type="ECO:0000313" key="1">
    <source>
        <dbReference type="EMBL" id="SHE64473.1"/>
    </source>
</evidence>
<dbReference type="Gene3D" id="3.40.1690.10">
    <property type="entry name" value="secretion proteins EscU"/>
    <property type="match status" value="1"/>
</dbReference>
<organism evidence="1 2">
    <name type="scientific">Caloramator proteoclasticus DSM 10124</name>
    <dbReference type="NCBI Taxonomy" id="1121262"/>
    <lineage>
        <taxon>Bacteria</taxon>
        <taxon>Bacillati</taxon>
        <taxon>Bacillota</taxon>
        <taxon>Clostridia</taxon>
        <taxon>Eubacteriales</taxon>
        <taxon>Clostridiaceae</taxon>
        <taxon>Caloramator</taxon>
    </lineage>
</organism>
<gene>
    <name evidence="1" type="ORF">SAMN02746091_00822</name>
</gene>
<reference evidence="2" key="1">
    <citation type="submission" date="2016-11" db="EMBL/GenBank/DDBJ databases">
        <authorList>
            <person name="Varghese N."/>
            <person name="Submissions S."/>
        </authorList>
    </citation>
    <scope>NUCLEOTIDE SEQUENCE [LARGE SCALE GENOMIC DNA]</scope>
    <source>
        <strain evidence="2">DSM 10124</strain>
    </source>
</reference>
<keyword evidence="1" id="KW-0969">Cilium</keyword>
<sequence length="88" mass="9958">MKRKKAVALKYNKDYKAPVVTAVGFGEIAEKILNKAKENDIPIVEDTVLVEKLSKVEPSSPIPEELYEAVARIIAFIYSLDEKHKKKE</sequence>
<dbReference type="SUPFAM" id="SSF160544">
    <property type="entry name" value="EscU C-terminal domain-like"/>
    <property type="match status" value="1"/>
</dbReference>
<dbReference type="PANTHER" id="PTHR30531">
    <property type="entry name" value="FLAGELLAR BIOSYNTHETIC PROTEIN FLHB"/>
    <property type="match status" value="1"/>
</dbReference>
<name>A0A1M4V6H0_9CLOT</name>
<keyword evidence="2" id="KW-1185">Reference proteome</keyword>
<dbReference type="Pfam" id="PF01312">
    <property type="entry name" value="Bac_export_2"/>
    <property type="match status" value="1"/>
</dbReference>
<accession>A0A1M4V6H0</accession>